<evidence type="ECO:0000256" key="4">
    <source>
        <dbReference type="ARBA" id="ARBA00023235"/>
    </source>
</evidence>
<dbReference type="Proteomes" id="UP001576774">
    <property type="component" value="Unassembled WGS sequence"/>
</dbReference>
<dbReference type="PANTHER" id="PTHR43811">
    <property type="entry name" value="FKBP-TYPE PEPTIDYL-PROLYL CIS-TRANS ISOMERASE FKPA"/>
    <property type="match status" value="1"/>
</dbReference>
<gene>
    <name evidence="8" type="ORF">ACE1CC_16310</name>
</gene>
<protein>
    <recommendedName>
        <fullName evidence="6">Peptidyl-prolyl cis-trans isomerase</fullName>
        <ecNumber evidence="6">5.2.1.8</ecNumber>
    </recommendedName>
</protein>
<dbReference type="PROSITE" id="PS50059">
    <property type="entry name" value="FKBP_PPIASE"/>
    <property type="match status" value="1"/>
</dbReference>
<dbReference type="EC" id="5.2.1.8" evidence="6"/>
<keyword evidence="4 5" id="KW-0413">Isomerase</keyword>
<keyword evidence="3 5" id="KW-0697">Rotamase</keyword>
<keyword evidence="9" id="KW-1185">Reference proteome</keyword>
<sequence length="182" mass="18812">MKAILISVAVMLVCGLILLVAQISSAQKPALADELTGAQQQVASAAPQGTLFASNTMSNPSSADSGNEAAVTTPSGLKYVELVEGTGATPKAGQTVVVHYTGTLENGKKFDSSRDRNQPFSFKLGVGQVIKGWDEGLSTMRVGGRRQLIIPPELGYGARGAGGVIPPNATLVFDVELLKIGS</sequence>
<evidence type="ECO:0000313" key="8">
    <source>
        <dbReference type="EMBL" id="MFB2878415.1"/>
    </source>
</evidence>
<evidence type="ECO:0000256" key="6">
    <source>
        <dbReference type="RuleBase" id="RU003915"/>
    </source>
</evidence>
<dbReference type="EMBL" id="JBHFNQ010000121">
    <property type="protein sequence ID" value="MFB2878415.1"/>
    <property type="molecule type" value="Genomic_DNA"/>
</dbReference>
<evidence type="ECO:0000256" key="5">
    <source>
        <dbReference type="PROSITE-ProRule" id="PRU00277"/>
    </source>
</evidence>
<accession>A0ABV4X6I9</accession>
<reference evidence="8 9" key="1">
    <citation type="submission" date="2024-09" db="EMBL/GenBank/DDBJ databases">
        <title>Floridaenema gen nov. (Aerosakkonemataceae, Aerosakkonematales ord. nov., Cyanobacteria) from benthic tropical and subtropical fresh waters, with the description of four new species.</title>
        <authorList>
            <person name="Moretto J.A."/>
            <person name="Berthold D.E."/>
            <person name="Lefler F.W."/>
            <person name="Huang I.-S."/>
            <person name="Laughinghouse H. IV."/>
        </authorList>
    </citation>
    <scope>NUCLEOTIDE SEQUENCE [LARGE SCALE GENOMIC DNA]</scope>
    <source>
        <strain evidence="8 9">BLCC-F46</strain>
    </source>
</reference>
<dbReference type="Gene3D" id="3.10.50.40">
    <property type="match status" value="1"/>
</dbReference>
<dbReference type="Pfam" id="PF00254">
    <property type="entry name" value="FKBP_C"/>
    <property type="match status" value="1"/>
</dbReference>
<comment type="catalytic activity">
    <reaction evidence="1 5 6">
        <text>[protein]-peptidylproline (omega=180) = [protein]-peptidylproline (omega=0)</text>
        <dbReference type="Rhea" id="RHEA:16237"/>
        <dbReference type="Rhea" id="RHEA-COMP:10747"/>
        <dbReference type="Rhea" id="RHEA-COMP:10748"/>
        <dbReference type="ChEBI" id="CHEBI:83833"/>
        <dbReference type="ChEBI" id="CHEBI:83834"/>
        <dbReference type="EC" id="5.2.1.8"/>
    </reaction>
</comment>
<dbReference type="RefSeq" id="WP_413271487.1">
    <property type="nucleotide sequence ID" value="NZ_JBHFNQ010000121.1"/>
</dbReference>
<feature type="domain" description="PPIase FKBP-type" evidence="7">
    <location>
        <begin position="93"/>
        <end position="181"/>
    </location>
</feature>
<dbReference type="GO" id="GO:0003755">
    <property type="term" value="F:peptidyl-prolyl cis-trans isomerase activity"/>
    <property type="evidence" value="ECO:0007669"/>
    <property type="project" value="UniProtKB-EC"/>
</dbReference>
<evidence type="ECO:0000259" key="7">
    <source>
        <dbReference type="PROSITE" id="PS50059"/>
    </source>
</evidence>
<evidence type="ECO:0000256" key="2">
    <source>
        <dbReference type="ARBA" id="ARBA00006577"/>
    </source>
</evidence>
<dbReference type="InterPro" id="IPR046357">
    <property type="entry name" value="PPIase_dom_sf"/>
</dbReference>
<comment type="caution">
    <text evidence="8">The sequence shown here is derived from an EMBL/GenBank/DDBJ whole genome shotgun (WGS) entry which is preliminary data.</text>
</comment>
<evidence type="ECO:0000313" key="9">
    <source>
        <dbReference type="Proteomes" id="UP001576774"/>
    </source>
</evidence>
<evidence type="ECO:0000256" key="3">
    <source>
        <dbReference type="ARBA" id="ARBA00023110"/>
    </source>
</evidence>
<dbReference type="InterPro" id="IPR001179">
    <property type="entry name" value="PPIase_FKBP_dom"/>
</dbReference>
<proteinExistence type="inferred from homology"/>
<dbReference type="PANTHER" id="PTHR43811:SF19">
    <property type="entry name" value="39 KDA FK506-BINDING NUCLEAR PROTEIN"/>
    <property type="match status" value="1"/>
</dbReference>
<name>A0ABV4X6I9_9CYAN</name>
<organism evidence="8 9">
    <name type="scientific">Floridaenema aerugineum BLCC-F46</name>
    <dbReference type="NCBI Taxonomy" id="3153654"/>
    <lineage>
        <taxon>Bacteria</taxon>
        <taxon>Bacillati</taxon>
        <taxon>Cyanobacteriota</taxon>
        <taxon>Cyanophyceae</taxon>
        <taxon>Oscillatoriophycideae</taxon>
        <taxon>Aerosakkonematales</taxon>
        <taxon>Aerosakkonemataceae</taxon>
        <taxon>Floridanema</taxon>
        <taxon>Floridanema aerugineum</taxon>
    </lineage>
</organism>
<evidence type="ECO:0000256" key="1">
    <source>
        <dbReference type="ARBA" id="ARBA00000971"/>
    </source>
</evidence>
<dbReference type="SUPFAM" id="SSF54534">
    <property type="entry name" value="FKBP-like"/>
    <property type="match status" value="1"/>
</dbReference>
<comment type="similarity">
    <text evidence="2 6">Belongs to the FKBP-type PPIase family.</text>
</comment>